<dbReference type="GO" id="GO:0008233">
    <property type="term" value="F:peptidase activity"/>
    <property type="evidence" value="ECO:0007669"/>
    <property type="project" value="UniProtKB-KW"/>
</dbReference>
<organism evidence="6 7">
    <name type="scientific">Pyronema omphalodes (strain CBS 100304)</name>
    <name type="common">Pyronema confluens</name>
    <dbReference type="NCBI Taxonomy" id="1076935"/>
    <lineage>
        <taxon>Eukaryota</taxon>
        <taxon>Fungi</taxon>
        <taxon>Dikarya</taxon>
        <taxon>Ascomycota</taxon>
        <taxon>Pezizomycotina</taxon>
        <taxon>Pezizomycetes</taxon>
        <taxon>Pezizales</taxon>
        <taxon>Pyronemataceae</taxon>
        <taxon>Pyronema</taxon>
    </lineage>
</organism>
<feature type="region of interest" description="Disordered" evidence="4">
    <location>
        <begin position="1"/>
        <end position="62"/>
    </location>
</feature>
<keyword evidence="3" id="KW-0862">Zinc</keyword>
<keyword evidence="3" id="KW-0645">Protease</keyword>
<dbReference type="InterPro" id="IPR040234">
    <property type="entry name" value="QC/QCL"/>
</dbReference>
<dbReference type="Pfam" id="PF04389">
    <property type="entry name" value="Peptidase_M28"/>
    <property type="match status" value="1"/>
</dbReference>
<feature type="domain" description="Peptidase M28" evidence="5">
    <location>
        <begin position="191"/>
        <end position="424"/>
    </location>
</feature>
<dbReference type="InterPro" id="IPR007484">
    <property type="entry name" value="Peptidase_M28"/>
</dbReference>
<dbReference type="Gene3D" id="3.40.630.10">
    <property type="entry name" value="Zn peptidases"/>
    <property type="match status" value="1"/>
</dbReference>
<evidence type="ECO:0000256" key="1">
    <source>
        <dbReference type="ARBA" id="ARBA00022679"/>
    </source>
</evidence>
<dbReference type="PANTHER" id="PTHR12283">
    <property type="entry name" value="GLUTAMINYL-PEPTIDE CYCLOTRANSFERASE"/>
    <property type="match status" value="1"/>
</dbReference>
<dbReference type="CDD" id="cd03880">
    <property type="entry name" value="M28_QC_like"/>
    <property type="match status" value="1"/>
</dbReference>
<dbReference type="SUPFAM" id="SSF53187">
    <property type="entry name" value="Zn-dependent exopeptidases"/>
    <property type="match status" value="1"/>
</dbReference>
<name>U4L5U8_PYROM</name>
<gene>
    <name evidence="6" type="ORF">PCON_12170</name>
</gene>
<dbReference type="GO" id="GO:0008270">
    <property type="term" value="F:zinc ion binding"/>
    <property type="evidence" value="ECO:0007669"/>
    <property type="project" value="TreeGrafter"/>
</dbReference>
<keyword evidence="3" id="KW-0378">Hydrolase</keyword>
<dbReference type="Proteomes" id="UP000018144">
    <property type="component" value="Unassembled WGS sequence"/>
</dbReference>
<dbReference type="STRING" id="1076935.U4L5U8"/>
<dbReference type="GO" id="GO:0006508">
    <property type="term" value="P:proteolysis"/>
    <property type="evidence" value="ECO:0007669"/>
    <property type="project" value="UniProtKB-KW"/>
</dbReference>
<keyword evidence="7" id="KW-1185">Reference proteome</keyword>
<dbReference type="PANTHER" id="PTHR12283:SF6">
    <property type="entry name" value="GLUTAMINYL-PEPTIDE CYCLOTRANSFERASE-RELATED"/>
    <property type="match status" value="1"/>
</dbReference>
<dbReference type="InterPro" id="IPR037457">
    <property type="entry name" value="M28_QC"/>
</dbReference>
<evidence type="ECO:0000259" key="5">
    <source>
        <dbReference type="Pfam" id="PF04389"/>
    </source>
</evidence>
<accession>U4L5U8</accession>
<evidence type="ECO:0000313" key="6">
    <source>
        <dbReference type="EMBL" id="CCX12576.1"/>
    </source>
</evidence>
<feature type="compositionally biased region" description="Acidic residues" evidence="4">
    <location>
        <begin position="34"/>
        <end position="62"/>
    </location>
</feature>
<dbReference type="AlphaFoldDB" id="U4L5U8"/>
<dbReference type="EMBL" id="HF935720">
    <property type="protein sequence ID" value="CCX12576.1"/>
    <property type="molecule type" value="Genomic_DNA"/>
</dbReference>
<dbReference type="OrthoDB" id="3907302at2759"/>
<evidence type="ECO:0000256" key="3">
    <source>
        <dbReference type="RuleBase" id="RU361240"/>
    </source>
</evidence>
<comment type="similarity">
    <text evidence="3">Belongs to the peptidase M28 family.</text>
</comment>
<evidence type="ECO:0000313" key="7">
    <source>
        <dbReference type="Proteomes" id="UP000018144"/>
    </source>
</evidence>
<evidence type="ECO:0000256" key="2">
    <source>
        <dbReference type="ARBA" id="ARBA00023315"/>
    </source>
</evidence>
<keyword evidence="2" id="KW-0012">Acyltransferase</keyword>
<protein>
    <recommendedName>
        <fullName evidence="3">Peptide hydrolase</fullName>
        <ecNumber evidence="3">3.4.-.-</ecNumber>
    </recommendedName>
</protein>
<dbReference type="eggNOG" id="KOG3946">
    <property type="taxonomic scope" value="Eukaryota"/>
</dbReference>
<reference evidence="6 7" key="1">
    <citation type="journal article" date="2013" name="PLoS Genet.">
        <title>The genome and development-dependent transcriptomes of Pyronema confluens: a window into fungal evolution.</title>
        <authorList>
            <person name="Traeger S."/>
            <person name="Altegoer F."/>
            <person name="Freitag M."/>
            <person name="Gabaldon T."/>
            <person name="Kempken F."/>
            <person name="Kumar A."/>
            <person name="Marcet-Houben M."/>
            <person name="Poggeler S."/>
            <person name="Stajich J.E."/>
            <person name="Nowrousian M."/>
        </authorList>
    </citation>
    <scope>NUCLEOTIDE SEQUENCE [LARGE SCALE GENOMIC DNA]</scope>
    <source>
        <strain evidence="7">CBS 100304</strain>
        <tissue evidence="6">Vegetative mycelium</tissue>
    </source>
</reference>
<keyword evidence="1 6" id="KW-0808">Transferase</keyword>
<dbReference type="EC" id="3.4.-.-" evidence="3"/>
<dbReference type="OMA" id="THWAYQK"/>
<dbReference type="GO" id="GO:0016603">
    <property type="term" value="F:glutaminyl-peptide cyclotransferase activity"/>
    <property type="evidence" value="ECO:0007669"/>
    <property type="project" value="InterPro"/>
</dbReference>
<evidence type="ECO:0000256" key="4">
    <source>
        <dbReference type="SAM" id="MobiDB-lite"/>
    </source>
</evidence>
<keyword evidence="3" id="KW-0479">Metal-binding</keyword>
<proteinExistence type="inferred from homology"/>
<sequence length="456" mass="50173">MQAHGHHLSNSNLGRPDYDTVNSIEPTTIHGDEWWADDEDEEDEDNADEDEEASDDNDYPEDDLMMWPSLPIFTTPRSLLPLLLLSTLTNAFTSLSPAALHSLPKPLPADLDPTNGSILSPILIPRVPGTPGSTKVLQHFQHFFSQSLPSWSLSTQNSTQSTPLSAGKKIPFTNFIATKDPPWAKAGDVGRIVMVAHYDSKVTPEGFIGATDSAVPCAVILWAAKAIDAALTSKWATIAAMEGEEGKKARQKERGVMVLMLDGEEAWESWSDTDSLYGARDLARAWEEQTHPPMSIRKNELGNIDLFVLLDLLGCAAPRIPSYFPTTHWAYKGFAETEERLRKEGLMETGKTGQWFYEKDKDTQGGYWYGGAVQDDHVPFLKRGVEVLHLIPSPFPAVWHTAEDDGDHLDKATVKDWASLTAAWLGGVMGVQEQLGGGKLENKAGLGKRGNVKTEL</sequence>